<dbReference type="PANTHER" id="PTHR32322">
    <property type="entry name" value="INNER MEMBRANE TRANSPORTER"/>
    <property type="match status" value="1"/>
</dbReference>
<reference evidence="9 10" key="1">
    <citation type="submission" date="2016-10" db="EMBL/GenBank/DDBJ databases">
        <authorList>
            <person name="de Groot N.N."/>
        </authorList>
    </citation>
    <scope>NUCLEOTIDE SEQUENCE [LARGE SCALE GENOMIC DNA]</scope>
    <source>
        <strain evidence="9 10">SLAS-1</strain>
    </source>
</reference>
<sequence length="303" mass="33089">MAGLTFSLVFGFSFLFSKEALDIIAPFHLLGFRFLMASLVITILRFMKVIKTNFTGKSIKPLMIISIFQPFLYFTFEIMGINFTTSSQAGLMISLIPVATAVLGAIFLEEVPGWKQSLCIILSVLGVGLVVTAQGDIGSQAHYLGIIFLLGAVISGGAYNIISRSISIDYTPVEITFFMCYSGAVLFNLLGIISFEGAISTYGSYLFNAQVMISVIYLSTLSSILAFFMLNYALSRLPASQASVFANLTTVVSILAGVLIRGEPFYAIQAWGALLIIIGVWGTNYFELRSEENPQISKNLQKE</sequence>
<comment type="subcellular location">
    <subcellularLocation>
        <location evidence="1">Cell membrane</location>
        <topology evidence="1">Multi-pass membrane protein</topology>
    </subcellularLocation>
</comment>
<dbReference type="EMBL" id="FNGO01000006">
    <property type="protein sequence ID" value="SDL62577.1"/>
    <property type="molecule type" value="Genomic_DNA"/>
</dbReference>
<evidence type="ECO:0000256" key="1">
    <source>
        <dbReference type="ARBA" id="ARBA00004651"/>
    </source>
</evidence>
<proteinExistence type="inferred from homology"/>
<dbReference type="InterPro" id="IPR050638">
    <property type="entry name" value="AA-Vitamin_Transporters"/>
</dbReference>
<dbReference type="Gene3D" id="1.10.3730.20">
    <property type="match status" value="1"/>
</dbReference>
<feature type="transmembrane region" description="Helical" evidence="7">
    <location>
        <begin position="207"/>
        <end position="230"/>
    </location>
</feature>
<evidence type="ECO:0000256" key="7">
    <source>
        <dbReference type="SAM" id="Phobius"/>
    </source>
</evidence>
<feature type="transmembrane region" description="Helical" evidence="7">
    <location>
        <begin position="266"/>
        <end position="286"/>
    </location>
</feature>
<keyword evidence="10" id="KW-1185">Reference proteome</keyword>
<evidence type="ECO:0000256" key="3">
    <source>
        <dbReference type="ARBA" id="ARBA00022475"/>
    </source>
</evidence>
<evidence type="ECO:0000313" key="10">
    <source>
        <dbReference type="Proteomes" id="UP000199476"/>
    </source>
</evidence>
<dbReference type="AlphaFoldDB" id="A0A1G9LLE6"/>
<keyword evidence="4 7" id="KW-0812">Transmembrane</keyword>
<organism evidence="9 10">
    <name type="scientific">Halarsenatibacter silvermanii</name>
    <dbReference type="NCBI Taxonomy" id="321763"/>
    <lineage>
        <taxon>Bacteria</taxon>
        <taxon>Bacillati</taxon>
        <taxon>Bacillota</taxon>
        <taxon>Clostridia</taxon>
        <taxon>Halanaerobiales</taxon>
        <taxon>Halarsenatibacteraceae</taxon>
        <taxon>Halarsenatibacter</taxon>
    </lineage>
</organism>
<name>A0A1G9LLE6_9FIRM</name>
<comment type="similarity">
    <text evidence="2">Belongs to the EamA transporter family.</text>
</comment>
<keyword evidence="6 7" id="KW-0472">Membrane</keyword>
<feature type="transmembrane region" description="Helical" evidence="7">
    <location>
        <begin position="141"/>
        <end position="162"/>
    </location>
</feature>
<dbReference type="SUPFAM" id="SSF103481">
    <property type="entry name" value="Multidrug resistance efflux transporter EmrE"/>
    <property type="match status" value="2"/>
</dbReference>
<feature type="domain" description="EamA" evidence="8">
    <location>
        <begin position="144"/>
        <end position="284"/>
    </location>
</feature>
<evidence type="ECO:0000259" key="8">
    <source>
        <dbReference type="Pfam" id="PF00892"/>
    </source>
</evidence>
<evidence type="ECO:0000256" key="4">
    <source>
        <dbReference type="ARBA" id="ARBA00022692"/>
    </source>
</evidence>
<feature type="transmembrane region" description="Helical" evidence="7">
    <location>
        <begin position="30"/>
        <end position="50"/>
    </location>
</feature>
<keyword evidence="5 7" id="KW-1133">Transmembrane helix</keyword>
<evidence type="ECO:0000256" key="6">
    <source>
        <dbReference type="ARBA" id="ARBA00023136"/>
    </source>
</evidence>
<dbReference type="InterPro" id="IPR000620">
    <property type="entry name" value="EamA_dom"/>
</dbReference>
<evidence type="ECO:0000313" key="9">
    <source>
        <dbReference type="EMBL" id="SDL62577.1"/>
    </source>
</evidence>
<feature type="transmembrane region" description="Helical" evidence="7">
    <location>
        <begin position="174"/>
        <end position="195"/>
    </location>
</feature>
<dbReference type="RefSeq" id="WP_234985514.1">
    <property type="nucleotide sequence ID" value="NZ_FNGO01000006.1"/>
</dbReference>
<feature type="transmembrane region" description="Helical" evidence="7">
    <location>
        <begin position="242"/>
        <end position="260"/>
    </location>
</feature>
<dbReference type="STRING" id="321763.SAMN04488692_10695"/>
<dbReference type="PANTHER" id="PTHR32322:SF18">
    <property type="entry name" value="S-ADENOSYLMETHIONINE_S-ADENOSYLHOMOCYSTEINE TRANSPORTER"/>
    <property type="match status" value="1"/>
</dbReference>
<feature type="transmembrane region" description="Helical" evidence="7">
    <location>
        <begin position="89"/>
        <end position="108"/>
    </location>
</feature>
<evidence type="ECO:0000256" key="5">
    <source>
        <dbReference type="ARBA" id="ARBA00022989"/>
    </source>
</evidence>
<accession>A0A1G9LLE6</accession>
<dbReference type="Pfam" id="PF00892">
    <property type="entry name" value="EamA"/>
    <property type="match status" value="2"/>
</dbReference>
<protein>
    <submittedName>
        <fullName evidence="9">Permease of the drug/metabolite transporter (DMT) superfamily</fullName>
    </submittedName>
</protein>
<dbReference type="InterPro" id="IPR037185">
    <property type="entry name" value="EmrE-like"/>
</dbReference>
<feature type="domain" description="EamA" evidence="8">
    <location>
        <begin position="3"/>
        <end position="131"/>
    </location>
</feature>
<keyword evidence="3" id="KW-1003">Cell membrane</keyword>
<dbReference type="Proteomes" id="UP000199476">
    <property type="component" value="Unassembled WGS sequence"/>
</dbReference>
<feature type="transmembrane region" description="Helical" evidence="7">
    <location>
        <begin position="117"/>
        <end position="135"/>
    </location>
</feature>
<gene>
    <name evidence="9" type="ORF">SAMN04488692_10695</name>
</gene>
<evidence type="ECO:0000256" key="2">
    <source>
        <dbReference type="ARBA" id="ARBA00007362"/>
    </source>
</evidence>
<dbReference type="GO" id="GO:0005886">
    <property type="term" value="C:plasma membrane"/>
    <property type="evidence" value="ECO:0007669"/>
    <property type="project" value="UniProtKB-SubCell"/>
</dbReference>
<feature type="transmembrane region" description="Helical" evidence="7">
    <location>
        <begin position="62"/>
        <end position="83"/>
    </location>
</feature>